<accession>A0A3S5AJY8</accession>
<feature type="region of interest" description="Disordered" evidence="1">
    <location>
        <begin position="1"/>
        <end position="22"/>
    </location>
</feature>
<dbReference type="Proteomes" id="UP000784294">
    <property type="component" value="Unassembled WGS sequence"/>
</dbReference>
<evidence type="ECO:0000313" key="3">
    <source>
        <dbReference type="Proteomes" id="UP000784294"/>
    </source>
</evidence>
<feature type="compositionally biased region" description="Pro residues" evidence="1">
    <location>
        <begin position="1"/>
        <end position="18"/>
    </location>
</feature>
<dbReference type="AlphaFoldDB" id="A0A3S5AJY8"/>
<comment type="caution">
    <text evidence="2">The sequence shown here is derived from an EMBL/GenBank/DDBJ whole genome shotgun (WGS) entry which is preliminary data.</text>
</comment>
<reference evidence="2" key="1">
    <citation type="submission" date="2018-11" db="EMBL/GenBank/DDBJ databases">
        <authorList>
            <consortium name="Pathogen Informatics"/>
        </authorList>
    </citation>
    <scope>NUCLEOTIDE SEQUENCE</scope>
</reference>
<evidence type="ECO:0000313" key="2">
    <source>
        <dbReference type="EMBL" id="VEL31273.1"/>
    </source>
</evidence>
<dbReference type="EMBL" id="CAAALY010120532">
    <property type="protein sequence ID" value="VEL31273.1"/>
    <property type="molecule type" value="Genomic_DNA"/>
</dbReference>
<keyword evidence="3" id="KW-1185">Reference proteome</keyword>
<evidence type="ECO:0000256" key="1">
    <source>
        <dbReference type="SAM" id="MobiDB-lite"/>
    </source>
</evidence>
<gene>
    <name evidence="2" type="ORF">PXEA_LOCUS24713</name>
</gene>
<protein>
    <submittedName>
        <fullName evidence="2">Uncharacterized protein</fullName>
    </submittedName>
</protein>
<proteinExistence type="predicted"/>
<organism evidence="2 3">
    <name type="scientific">Protopolystoma xenopodis</name>
    <dbReference type="NCBI Taxonomy" id="117903"/>
    <lineage>
        <taxon>Eukaryota</taxon>
        <taxon>Metazoa</taxon>
        <taxon>Spiralia</taxon>
        <taxon>Lophotrochozoa</taxon>
        <taxon>Platyhelminthes</taxon>
        <taxon>Monogenea</taxon>
        <taxon>Polyopisthocotylea</taxon>
        <taxon>Polystomatidea</taxon>
        <taxon>Polystomatidae</taxon>
        <taxon>Protopolystoma</taxon>
    </lineage>
</organism>
<sequence length="225" mass="24707">MPAGPPPHSLSPPPPPQSQPLTRPACSLSIYLFPLSRSHTLSVRPSNIPTYSPHLHLHLHLSLSLFLALCVFLSPLHLSWPEQICPSAALAIDIRSDQSSVAMTFCRWLIESEPRRTVGVGWRPFHPSRSPLGSIVLVTFESHLPTPPQVCLGPVEQTPRRPAWTNRPVHSAPSPTDWAPRVSSSLCLHLLAFATFSASSTYSAPPLCSSSHHLGRHQSLSRRYG</sequence>
<name>A0A3S5AJY8_9PLAT</name>